<dbReference type="GO" id="GO:0004315">
    <property type="term" value="F:3-oxoacyl-[acyl-carrier-protein] synthase activity"/>
    <property type="evidence" value="ECO:0007669"/>
    <property type="project" value="InterPro"/>
</dbReference>
<comment type="similarity">
    <text evidence="2 14">Belongs to the thiolase-like superfamily. FabH family.</text>
</comment>
<name>A0A650EJG4_9BACT</name>
<evidence type="ECO:0000259" key="16">
    <source>
        <dbReference type="Pfam" id="PF08545"/>
    </source>
</evidence>
<evidence type="ECO:0000256" key="1">
    <source>
        <dbReference type="ARBA" id="ARBA00005194"/>
    </source>
</evidence>
<gene>
    <name evidence="14 17" type="primary">fabH</name>
    <name evidence="17" type="ORF">Melaina855_2570</name>
</gene>
<feature type="active site" evidence="14">
    <location>
        <position position="118"/>
    </location>
</feature>
<keyword evidence="5 14" id="KW-0276">Fatty acid metabolism</keyword>
<evidence type="ECO:0000256" key="14">
    <source>
        <dbReference type="HAMAP-Rule" id="MF_01815"/>
    </source>
</evidence>
<evidence type="ECO:0000313" key="17">
    <source>
        <dbReference type="EMBL" id="QGT49870.1"/>
    </source>
</evidence>
<comment type="function">
    <text evidence="14">Catalyzes the condensation reaction of fatty acid synthesis by the addition to an acyl acceptor of two carbons from malonyl-ACP. Catalyzes the first condensation reaction which initiates fatty acid synthesis and may therefore play a role in governing the total rate of fatty acid production. Possesses both acetoacetyl-ACP synthase and acetyl transacylase activities. Its substrate specificity determines the biosynthesis of branched-chain and/or straight-chain of fatty acids.</text>
</comment>
<keyword evidence="14" id="KW-0963">Cytoplasm</keyword>
<feature type="active site" evidence="14">
    <location>
        <position position="258"/>
    </location>
</feature>
<keyword evidence="3 14" id="KW-0444">Lipid biosynthesis</keyword>
<dbReference type="NCBIfam" id="NF006829">
    <property type="entry name" value="PRK09352.1"/>
    <property type="match status" value="1"/>
</dbReference>
<comment type="domain">
    <text evidence="14">The last Arg residue of the ACP-binding site is essential for the weak association between ACP/AcpP and FabH.</text>
</comment>
<comment type="catalytic activity">
    <reaction evidence="13">
        <text>3-methylbutanoyl-CoA + malonyl-[ACP] + H(+) = 5-methyl-3-oxohexanoyl-[ACP] + CO2 + CoA</text>
        <dbReference type="Rhea" id="RHEA:42272"/>
        <dbReference type="Rhea" id="RHEA-COMP:9623"/>
        <dbReference type="Rhea" id="RHEA-COMP:9941"/>
        <dbReference type="ChEBI" id="CHEBI:15378"/>
        <dbReference type="ChEBI" id="CHEBI:16526"/>
        <dbReference type="ChEBI" id="CHEBI:57287"/>
        <dbReference type="ChEBI" id="CHEBI:57345"/>
        <dbReference type="ChEBI" id="CHEBI:78449"/>
        <dbReference type="ChEBI" id="CHEBI:78822"/>
        <dbReference type="EC" id="2.3.1.300"/>
    </reaction>
    <physiologicalReaction direction="left-to-right" evidence="13">
        <dbReference type="Rhea" id="RHEA:42273"/>
    </physiologicalReaction>
</comment>
<dbReference type="InterPro" id="IPR016039">
    <property type="entry name" value="Thiolase-like"/>
</dbReference>
<evidence type="ECO:0000256" key="11">
    <source>
        <dbReference type="ARBA" id="ARBA00052407"/>
    </source>
</evidence>
<evidence type="ECO:0000256" key="4">
    <source>
        <dbReference type="ARBA" id="ARBA00022679"/>
    </source>
</evidence>
<dbReference type="Gene3D" id="3.40.47.10">
    <property type="match status" value="1"/>
</dbReference>
<evidence type="ECO:0000256" key="2">
    <source>
        <dbReference type="ARBA" id="ARBA00008642"/>
    </source>
</evidence>
<comment type="catalytic activity">
    <reaction evidence="11">
        <text>(2S)-2-methylbutanoyl-CoA + malonyl-[ACP] + H(+) = (4S)-4-methyl-3-oxohexanoyl-[ACP] + CO2 + CoA</text>
        <dbReference type="Rhea" id="RHEA:42276"/>
        <dbReference type="Rhea" id="RHEA-COMP:9623"/>
        <dbReference type="Rhea" id="RHEA-COMP:17148"/>
        <dbReference type="ChEBI" id="CHEBI:15378"/>
        <dbReference type="ChEBI" id="CHEBI:16526"/>
        <dbReference type="ChEBI" id="CHEBI:57287"/>
        <dbReference type="ChEBI" id="CHEBI:78449"/>
        <dbReference type="ChEBI" id="CHEBI:88166"/>
        <dbReference type="ChEBI" id="CHEBI:167462"/>
        <dbReference type="EC" id="2.3.1.300"/>
    </reaction>
    <physiologicalReaction direction="left-to-right" evidence="11">
        <dbReference type="Rhea" id="RHEA:42277"/>
    </physiologicalReaction>
</comment>
<dbReference type="SUPFAM" id="SSF53901">
    <property type="entry name" value="Thiolase-like"/>
    <property type="match status" value="1"/>
</dbReference>
<dbReference type="InterPro" id="IPR013751">
    <property type="entry name" value="ACP_syn_III_N"/>
</dbReference>
<feature type="domain" description="Beta-ketoacyl-[acyl-carrier-protein] synthase III C-terminal" evidence="15">
    <location>
        <begin position="243"/>
        <end position="330"/>
    </location>
</feature>
<dbReference type="UniPathway" id="UPA00094"/>
<organism evidence="17">
    <name type="scientific">uncultured Candidatus Melainabacteria bacterium</name>
    <dbReference type="NCBI Taxonomy" id="2682970"/>
    <lineage>
        <taxon>Bacteria</taxon>
        <taxon>Bacillati</taxon>
        <taxon>Candidatus Melainabacteria</taxon>
        <taxon>environmental samples</taxon>
    </lineage>
</organism>
<dbReference type="NCBIfam" id="TIGR00747">
    <property type="entry name" value="fabH"/>
    <property type="match status" value="1"/>
</dbReference>
<evidence type="ECO:0000256" key="8">
    <source>
        <dbReference type="ARBA" id="ARBA00023268"/>
    </source>
</evidence>
<evidence type="ECO:0000256" key="9">
    <source>
        <dbReference type="ARBA" id="ARBA00023315"/>
    </source>
</evidence>
<keyword evidence="9 14" id="KW-0012">Acyltransferase</keyword>
<dbReference type="GO" id="GO:0033818">
    <property type="term" value="F:beta-ketoacyl-acyl-carrier-protein synthase III activity"/>
    <property type="evidence" value="ECO:0007669"/>
    <property type="project" value="UniProtKB-UniRule"/>
</dbReference>
<evidence type="ECO:0000256" key="13">
    <source>
        <dbReference type="ARBA" id="ARBA00052985"/>
    </source>
</evidence>
<dbReference type="AlphaFoldDB" id="A0A650EJG4"/>
<dbReference type="InterPro" id="IPR013747">
    <property type="entry name" value="ACP_syn_III_C"/>
</dbReference>
<evidence type="ECO:0000259" key="15">
    <source>
        <dbReference type="Pfam" id="PF08541"/>
    </source>
</evidence>
<evidence type="ECO:0000256" key="5">
    <source>
        <dbReference type="ARBA" id="ARBA00022832"/>
    </source>
</evidence>
<dbReference type="Pfam" id="PF08541">
    <property type="entry name" value="ACP_syn_III_C"/>
    <property type="match status" value="1"/>
</dbReference>
<dbReference type="PANTHER" id="PTHR43091">
    <property type="entry name" value="3-OXOACYL-[ACYL-CARRIER-PROTEIN] SYNTHASE"/>
    <property type="match status" value="1"/>
</dbReference>
<dbReference type="CDD" id="cd00830">
    <property type="entry name" value="KAS_III"/>
    <property type="match status" value="1"/>
</dbReference>
<reference evidence="17" key="1">
    <citation type="journal article" date="2020" name="J. ISSAAS">
        <title>Lactobacilli and other gastrointestinal microbiota of Peromyscus leucopus, reservoir host for agents of Lyme disease and other zoonoses in North America.</title>
        <authorList>
            <person name="Milovic A."/>
            <person name="Bassam K."/>
            <person name="Shao H."/>
            <person name="Chatzistamou I."/>
            <person name="Tufts D.M."/>
            <person name="Diuk-Wasser M."/>
            <person name="Barbour A.G."/>
        </authorList>
    </citation>
    <scope>NUCLEOTIDE SEQUENCE</scope>
    <source>
        <strain evidence="17">LL20</strain>
    </source>
</reference>
<dbReference type="GO" id="GO:0006633">
    <property type="term" value="P:fatty acid biosynthetic process"/>
    <property type="evidence" value="ECO:0007669"/>
    <property type="project" value="UniProtKB-UniRule"/>
</dbReference>
<comment type="catalytic activity">
    <reaction evidence="12">
        <text>2-methylpropanoyl-CoA + malonyl-[ACP] + H(+) = 4-methyl-3-oxopentanoyl-[ACP] + CO2 + CoA</text>
        <dbReference type="Rhea" id="RHEA:42268"/>
        <dbReference type="Rhea" id="RHEA-COMP:9623"/>
        <dbReference type="Rhea" id="RHEA-COMP:9940"/>
        <dbReference type="ChEBI" id="CHEBI:15378"/>
        <dbReference type="ChEBI" id="CHEBI:16526"/>
        <dbReference type="ChEBI" id="CHEBI:57287"/>
        <dbReference type="ChEBI" id="CHEBI:57338"/>
        <dbReference type="ChEBI" id="CHEBI:78449"/>
        <dbReference type="ChEBI" id="CHEBI:78820"/>
        <dbReference type="EC" id="2.3.1.300"/>
    </reaction>
    <physiologicalReaction direction="left-to-right" evidence="12">
        <dbReference type="Rhea" id="RHEA:42269"/>
    </physiologicalReaction>
</comment>
<dbReference type="Pfam" id="PF08545">
    <property type="entry name" value="ACP_syn_III"/>
    <property type="match status" value="1"/>
</dbReference>
<evidence type="ECO:0000256" key="6">
    <source>
        <dbReference type="ARBA" id="ARBA00023098"/>
    </source>
</evidence>
<evidence type="ECO:0000256" key="7">
    <source>
        <dbReference type="ARBA" id="ARBA00023160"/>
    </source>
</evidence>
<dbReference type="PANTHER" id="PTHR43091:SF1">
    <property type="entry name" value="BETA-KETOACYL-[ACYL-CARRIER-PROTEIN] SYNTHASE III, CHLOROPLASTIC"/>
    <property type="match status" value="1"/>
</dbReference>
<dbReference type="HAMAP" id="MF_01815">
    <property type="entry name" value="FabH"/>
    <property type="match status" value="1"/>
</dbReference>
<comment type="subunit">
    <text evidence="14">Homodimer.</text>
</comment>
<keyword evidence="6 14" id="KW-0443">Lipid metabolism</keyword>
<dbReference type="InterPro" id="IPR004655">
    <property type="entry name" value="FabH"/>
</dbReference>
<evidence type="ECO:0000256" key="3">
    <source>
        <dbReference type="ARBA" id="ARBA00022516"/>
    </source>
</evidence>
<comment type="subcellular location">
    <subcellularLocation>
        <location evidence="14">Cytoplasm</location>
    </subcellularLocation>
</comment>
<dbReference type="EC" id="2.3.1.180" evidence="14"/>
<feature type="domain" description="Beta-ketoacyl-[acyl-carrier-protein] synthase III N-terminal" evidence="16">
    <location>
        <begin position="112"/>
        <end position="191"/>
    </location>
</feature>
<comment type="pathway">
    <text evidence="1 14">Lipid metabolism; fatty acid biosynthesis.</text>
</comment>
<evidence type="ECO:0000256" key="10">
    <source>
        <dbReference type="ARBA" id="ARBA00051096"/>
    </source>
</evidence>
<dbReference type="FunFam" id="3.40.47.10:FF:000004">
    <property type="entry name" value="3-oxoacyl-[acyl-carrier-protein] synthase 3"/>
    <property type="match status" value="1"/>
</dbReference>
<dbReference type="EMBL" id="MN577570">
    <property type="protein sequence ID" value="QGT49870.1"/>
    <property type="molecule type" value="Genomic_DNA"/>
</dbReference>
<feature type="region of interest" description="ACP-binding" evidence="14">
    <location>
        <begin position="259"/>
        <end position="263"/>
    </location>
</feature>
<proteinExistence type="inferred from homology"/>
<comment type="catalytic activity">
    <reaction evidence="10">
        <text>malonyl-[ACP] + acetyl-CoA + H(+) = 3-oxobutanoyl-[ACP] + CO2 + CoA</text>
        <dbReference type="Rhea" id="RHEA:12080"/>
        <dbReference type="Rhea" id="RHEA-COMP:9623"/>
        <dbReference type="Rhea" id="RHEA-COMP:9625"/>
        <dbReference type="ChEBI" id="CHEBI:15378"/>
        <dbReference type="ChEBI" id="CHEBI:16526"/>
        <dbReference type="ChEBI" id="CHEBI:57287"/>
        <dbReference type="ChEBI" id="CHEBI:57288"/>
        <dbReference type="ChEBI" id="CHEBI:78449"/>
        <dbReference type="ChEBI" id="CHEBI:78450"/>
        <dbReference type="EC" id="2.3.1.180"/>
    </reaction>
    <physiologicalReaction direction="left-to-right" evidence="10">
        <dbReference type="Rhea" id="RHEA:12081"/>
    </physiologicalReaction>
</comment>
<evidence type="ECO:0000256" key="12">
    <source>
        <dbReference type="ARBA" id="ARBA00052467"/>
    </source>
</evidence>
<accession>A0A650EJG4</accession>
<feature type="active site" evidence="14">
    <location>
        <position position="288"/>
    </location>
</feature>
<dbReference type="GO" id="GO:0005737">
    <property type="term" value="C:cytoplasm"/>
    <property type="evidence" value="ECO:0007669"/>
    <property type="project" value="UniProtKB-SubCell"/>
</dbReference>
<sequence>MSKDFKPLRIAGVGYSVPKTVLTNDDLTKLYETSDEWIYTRTGIKERRVVSGNENAVDLGYEAAKNAIEKSGFNPEEIDCVIAAASAPPQLYPALACSIQSRLGVPNFVPSFDLTAACTGLIYALQVARGLIGAGLYKNILLVAADNNSRLVDWEDRGTSILFGDGAGAMVVTEAEDGIDDILSLDVRADGAIGQYIYLDTPGKNCPLVEPFEEGDSKIHMAGRDVYKFVVTTLPKYVDKCIEEAGMTAADIDYLIPHQANQRIIEALQQRLEYSDEKVISNIKYYGNTSAASIPIALVEGVEQGKIKLGSTAILCGFGAGMTWGAAVVRLREGIC</sequence>
<protein>
    <recommendedName>
        <fullName evidence="14">Beta-ketoacyl-[acyl-carrier-protein] synthase III</fullName>
        <shortName evidence="14">Beta-ketoacyl-ACP synthase III</shortName>
        <shortName evidence="14">KAS III</shortName>
        <ecNumber evidence="14">2.3.1.180</ecNumber>
    </recommendedName>
    <alternativeName>
        <fullName evidence="14">3-oxoacyl-[acyl-carrier-protein] synthase 3</fullName>
    </alternativeName>
    <alternativeName>
        <fullName evidence="14">3-oxoacyl-[acyl-carrier-protein] synthase III</fullName>
    </alternativeName>
</protein>
<keyword evidence="4 14" id="KW-0808">Transferase</keyword>
<keyword evidence="8 14" id="KW-0511">Multifunctional enzyme</keyword>
<keyword evidence="7 14" id="KW-0275">Fatty acid biosynthesis</keyword>